<proteinExistence type="predicted"/>
<evidence type="ECO:0000256" key="1">
    <source>
        <dbReference type="SAM" id="MobiDB-lite"/>
    </source>
</evidence>
<gene>
    <name evidence="2" type="ORF">Dxin01_00094</name>
</gene>
<comment type="caution">
    <text evidence="2">The sequence shown here is derived from an EMBL/GenBank/DDBJ whole genome shotgun (WGS) entry which is preliminary data.</text>
</comment>
<protein>
    <submittedName>
        <fullName evidence="2">Uncharacterized protein</fullName>
    </submittedName>
</protein>
<feature type="region of interest" description="Disordered" evidence="1">
    <location>
        <begin position="173"/>
        <end position="211"/>
    </location>
</feature>
<name>A0ABP9V8R1_9DEIO</name>
<evidence type="ECO:0000313" key="3">
    <source>
        <dbReference type="Proteomes" id="UP001458946"/>
    </source>
</evidence>
<accession>A0ABP9V8R1</accession>
<organism evidence="2 3">
    <name type="scientific">Deinococcus xinjiangensis</name>
    <dbReference type="NCBI Taxonomy" id="457454"/>
    <lineage>
        <taxon>Bacteria</taxon>
        <taxon>Thermotogati</taxon>
        <taxon>Deinococcota</taxon>
        <taxon>Deinococci</taxon>
        <taxon>Deinococcales</taxon>
        <taxon>Deinococcaceae</taxon>
        <taxon>Deinococcus</taxon>
    </lineage>
</organism>
<dbReference type="EMBL" id="BAABRN010000001">
    <property type="protein sequence ID" value="GAA5500373.1"/>
    <property type="molecule type" value="Genomic_DNA"/>
</dbReference>
<reference evidence="2 3" key="1">
    <citation type="submission" date="2024-02" db="EMBL/GenBank/DDBJ databases">
        <title>Deinococcus xinjiangensis NBRC 107630.</title>
        <authorList>
            <person name="Ichikawa N."/>
            <person name="Katano-Makiyama Y."/>
            <person name="Hidaka K."/>
        </authorList>
    </citation>
    <scope>NUCLEOTIDE SEQUENCE [LARGE SCALE GENOMIC DNA]</scope>
    <source>
        <strain evidence="2 3">NBRC 107630</strain>
    </source>
</reference>
<keyword evidence="3" id="KW-1185">Reference proteome</keyword>
<dbReference type="RefSeq" id="WP_353540359.1">
    <property type="nucleotide sequence ID" value="NZ_BAABRN010000001.1"/>
</dbReference>
<dbReference type="Proteomes" id="UP001458946">
    <property type="component" value="Unassembled WGS sequence"/>
</dbReference>
<feature type="compositionally biased region" description="Basic and acidic residues" evidence="1">
    <location>
        <begin position="173"/>
        <end position="183"/>
    </location>
</feature>
<sequence>MAKAEQPPYYFEGFELLPATAKLRLKNLHEEIVRLKARITDRKRRLGLSTPPAPSLSREAVLDLRDQRVARCSPSTHVKAIWTYPDSDRYWVGLWNRHDPTDGSGLLTLIPNFQASPKSPERLHAKGIYAGEMSPADWRGSGFQDLMTSCDKASETEWAAALAYLPGAVRKDVSAKREKKEAEPGPAKPAKPRKPAKPKAPVAADEEWAEL</sequence>
<evidence type="ECO:0000313" key="2">
    <source>
        <dbReference type="EMBL" id="GAA5500373.1"/>
    </source>
</evidence>